<reference evidence="1 2" key="1">
    <citation type="submission" date="2014-05" db="EMBL/GenBank/DDBJ databases">
        <title>Draft Genome Sequence of Kitasatospora cheerisanensis KCTC 2395.</title>
        <authorList>
            <person name="Nam D.H."/>
        </authorList>
    </citation>
    <scope>NUCLEOTIDE SEQUENCE [LARGE SCALE GENOMIC DNA]</scope>
    <source>
        <strain evidence="1 2">KCTC 2395</strain>
    </source>
</reference>
<dbReference type="Proteomes" id="UP000027178">
    <property type="component" value="Unassembled WGS sequence"/>
</dbReference>
<dbReference type="HOGENOM" id="CLU_2369115_0_0_11"/>
<dbReference type="eggNOG" id="COG0456">
    <property type="taxonomic scope" value="Bacteria"/>
</dbReference>
<dbReference type="EMBL" id="JNBY01000093">
    <property type="protein sequence ID" value="KDN84435.1"/>
    <property type="molecule type" value="Genomic_DNA"/>
</dbReference>
<accession>A0A066Z2M9</accession>
<dbReference type="RefSeq" id="WP_035864777.1">
    <property type="nucleotide sequence ID" value="NZ_KK853997.1"/>
</dbReference>
<dbReference type="PATRIC" id="fig|1348663.4.peg.4074"/>
<sequence length="95" mass="9970">MLWLTPDTPADTPVVLRSAGERHRLDSAAFRQVWASTAAIRLGSGHWLHLAPADPDAPGAPEIVLRTTSSGLLIGCATAAGEAAWQLSVHPEPAI</sequence>
<organism evidence="1 2">
    <name type="scientific">Kitasatospora cheerisanensis KCTC 2395</name>
    <dbReference type="NCBI Taxonomy" id="1348663"/>
    <lineage>
        <taxon>Bacteria</taxon>
        <taxon>Bacillati</taxon>
        <taxon>Actinomycetota</taxon>
        <taxon>Actinomycetes</taxon>
        <taxon>Kitasatosporales</taxon>
        <taxon>Streptomycetaceae</taxon>
        <taxon>Kitasatospora</taxon>
    </lineage>
</organism>
<dbReference type="GO" id="GO:0016740">
    <property type="term" value="F:transferase activity"/>
    <property type="evidence" value="ECO:0007669"/>
    <property type="project" value="UniProtKB-KW"/>
</dbReference>
<evidence type="ECO:0000313" key="1">
    <source>
        <dbReference type="EMBL" id="KDN84435.1"/>
    </source>
</evidence>
<evidence type="ECO:0000313" key="2">
    <source>
        <dbReference type="Proteomes" id="UP000027178"/>
    </source>
</evidence>
<name>A0A066Z2M9_9ACTN</name>
<protein>
    <submittedName>
        <fullName evidence="1">Putative acetyltransferase</fullName>
    </submittedName>
</protein>
<dbReference type="AlphaFoldDB" id="A0A066Z2M9"/>
<proteinExistence type="predicted"/>
<keyword evidence="2" id="KW-1185">Reference proteome</keyword>
<gene>
    <name evidence="1" type="ORF">KCH_42260</name>
</gene>
<keyword evidence="1" id="KW-0808">Transferase</keyword>
<comment type="caution">
    <text evidence="1">The sequence shown here is derived from an EMBL/GenBank/DDBJ whole genome shotgun (WGS) entry which is preliminary data.</text>
</comment>